<keyword evidence="2" id="KW-1185">Reference proteome</keyword>
<evidence type="ECO:0000313" key="1">
    <source>
        <dbReference type="EMBL" id="CDI84102.1"/>
    </source>
</evidence>
<organism evidence="1 2">
    <name type="scientific">Eimeria praecox</name>
    <dbReference type="NCBI Taxonomy" id="51316"/>
    <lineage>
        <taxon>Eukaryota</taxon>
        <taxon>Sar</taxon>
        <taxon>Alveolata</taxon>
        <taxon>Apicomplexa</taxon>
        <taxon>Conoidasida</taxon>
        <taxon>Coccidia</taxon>
        <taxon>Eucoccidiorida</taxon>
        <taxon>Eimeriorina</taxon>
        <taxon>Eimeriidae</taxon>
        <taxon>Eimeria</taxon>
    </lineage>
</organism>
<dbReference type="AlphaFoldDB" id="U6GWZ0"/>
<accession>U6GWZ0</accession>
<evidence type="ECO:0000313" key="2">
    <source>
        <dbReference type="Proteomes" id="UP000018201"/>
    </source>
</evidence>
<reference evidence="1" key="1">
    <citation type="submission" date="2013-10" db="EMBL/GenBank/DDBJ databases">
        <title>Genomic analysis of the causative agents of coccidiosis in chickens.</title>
        <authorList>
            <person name="Reid A.J."/>
            <person name="Blake D."/>
            <person name="Billington K."/>
            <person name="Browne H."/>
            <person name="Dunn M."/>
            <person name="Hung S."/>
            <person name="Kawahara F."/>
            <person name="Miranda-Saavedra D."/>
            <person name="Mourier T."/>
            <person name="Nagra H."/>
            <person name="Otto T.D."/>
            <person name="Rawlings N."/>
            <person name="Sanchez A."/>
            <person name="Sanders M."/>
            <person name="Subramaniam C."/>
            <person name="Tay Y."/>
            <person name="Dear P."/>
            <person name="Doerig C."/>
            <person name="Gruber A."/>
            <person name="Parkinson J."/>
            <person name="Shirley M."/>
            <person name="Wan K.L."/>
            <person name="Berriman M."/>
            <person name="Tomley F."/>
            <person name="Pain A."/>
        </authorList>
    </citation>
    <scope>NUCLEOTIDE SEQUENCE [LARGE SCALE GENOMIC DNA]</scope>
    <source>
        <strain evidence="1">Houghton</strain>
    </source>
</reference>
<dbReference type="OrthoDB" id="351873at2759"/>
<name>U6GWZ0_9EIME</name>
<dbReference type="Proteomes" id="UP000018201">
    <property type="component" value="Unassembled WGS sequence"/>
</dbReference>
<proteinExistence type="predicted"/>
<gene>
    <name evidence="1" type="ORF">EPH_0012160</name>
</gene>
<sequence>MKLLQSGEFNIKLLCPLELQKLTIIGSPTNTITFHGLGMYGFENLKRILKKVEDISRALCFLHRGPYQSNTITTRIVQSKLKNASSPLDVNPVDISSWSLHVYGTLVNVCNIHFCHQHQTSVPVGTPKADHYRFPNEYYHFPQLGDGFENLKRILKRVEDIARALCFLHKGPYQKVFRSGYFLKDGTAVTLHIRIVEVSFKNNGAMHALYHAFTTGSRGQEIIDLSSNGSAFVCVQSFKNNGPMHALYHAFTTGSHTLDHRHFRRDAACILEEMLVLVLTEVEQTGTCILEEMLAFVLTEVEQTGIPNGTTTQLFYTLDKPACNPCTGSVMFEVFATKASDSGLKEDEWLT</sequence>
<reference evidence="1" key="2">
    <citation type="submission" date="2013-10" db="EMBL/GenBank/DDBJ databases">
        <authorList>
            <person name="Aslett M."/>
        </authorList>
    </citation>
    <scope>NUCLEOTIDE SEQUENCE [LARGE SCALE GENOMIC DNA]</scope>
    <source>
        <strain evidence="1">Houghton</strain>
    </source>
</reference>
<protein>
    <submittedName>
        <fullName evidence="1">Uncharacterized protein</fullName>
    </submittedName>
</protein>
<dbReference type="VEuPathDB" id="ToxoDB:EPH_0012160"/>
<dbReference type="EMBL" id="HG692691">
    <property type="protein sequence ID" value="CDI84102.1"/>
    <property type="molecule type" value="Genomic_DNA"/>
</dbReference>